<name>A6WGX0_KINRD</name>
<gene>
    <name evidence="1" type="ordered locus">Krad_4600</name>
</gene>
<proteinExistence type="predicted"/>
<reference evidence="2" key="1">
    <citation type="journal article" date="2008" name="PLoS ONE">
        <title>Survival in nuclear waste, extreme resistance, and potential applications gleaned from the genome sequence of Kineococcus radiotolerans SRS30216.</title>
        <authorList>
            <person name="Bagwell C.E."/>
            <person name="Bhat S."/>
            <person name="Hawkins G.M."/>
            <person name="Smith B.W."/>
            <person name="Biswas T."/>
            <person name="Hoover T.R."/>
            <person name="Saunders E."/>
            <person name="Han C.S."/>
            <person name="Tsodikov O.V."/>
            <person name="Shimkets L.J."/>
        </authorList>
    </citation>
    <scope>NUCLEOTIDE SEQUENCE [LARGE SCALE GENOMIC DNA]</scope>
    <source>
        <strain evidence="2">ATCC BAA-149 / DSM 14245 / SRS30216</strain>
    </source>
</reference>
<dbReference type="Proteomes" id="UP000001116">
    <property type="component" value="Plasmid pKRAD01"/>
</dbReference>
<dbReference type="RefSeq" id="WP_012001963.1">
    <property type="nucleotide sequence ID" value="NC_009806.1"/>
</dbReference>
<keyword evidence="2" id="KW-1185">Reference proteome</keyword>
<protein>
    <submittedName>
        <fullName evidence="1">Uncharacterized protein</fullName>
    </submittedName>
</protein>
<evidence type="ECO:0000313" key="2">
    <source>
        <dbReference type="Proteomes" id="UP000001116"/>
    </source>
</evidence>
<organism evidence="1 2">
    <name type="scientific">Kineococcus radiotolerans (strain ATCC BAA-149 / DSM 14245 / SRS30216)</name>
    <dbReference type="NCBI Taxonomy" id="266940"/>
    <lineage>
        <taxon>Bacteria</taxon>
        <taxon>Bacillati</taxon>
        <taxon>Actinomycetota</taxon>
        <taxon>Actinomycetes</taxon>
        <taxon>Kineosporiales</taxon>
        <taxon>Kineosporiaceae</taxon>
        <taxon>Kineococcus</taxon>
    </lineage>
</organism>
<accession>A6WGX0</accession>
<dbReference type="EMBL" id="CP000751">
    <property type="protein sequence ID" value="ABS06059.1"/>
    <property type="molecule type" value="Genomic_DNA"/>
</dbReference>
<geneLocation type="plasmid" evidence="1 2">
    <name>pKRAD01</name>
</geneLocation>
<dbReference type="KEGG" id="kra:Krad_4600"/>
<dbReference type="HOGENOM" id="CLU_1208489_0_0_11"/>
<dbReference type="AlphaFoldDB" id="A6WGX0"/>
<sequence>MSNLLAHLPLGPQSIGEDPPQDGEAIDRRSLPYRLNQALNTFQIGCLRGAEGSPEPHRLIHASFIAYLARQLGATITGEELHEIREGRQLEADPRQLQLVADVLCVPGWVLTETPPPGRRVVLAAGSGDWRATLVSDDGGARLSTAAVRELTQWIRSLPKEEVSNSLLPVVLQRLSQGPGVEGPSSDKQAPESPQAFFDDVVRLVQAHAPRALADDHSAVDESAAHPLP</sequence>
<keyword evidence="1" id="KW-0614">Plasmid</keyword>
<evidence type="ECO:0000313" key="1">
    <source>
        <dbReference type="EMBL" id="ABS06059.1"/>
    </source>
</evidence>